<proteinExistence type="predicted"/>
<dbReference type="PANTHER" id="PTHR31616">
    <property type="entry name" value="TREHALASE"/>
    <property type="match status" value="1"/>
</dbReference>
<dbReference type="Pfam" id="PF19291">
    <property type="entry name" value="TREH_N"/>
    <property type="match status" value="1"/>
</dbReference>
<protein>
    <submittedName>
        <fullName evidence="3">Glycoside hydrolase family 15 protein</fullName>
    </submittedName>
</protein>
<dbReference type="Gene3D" id="1.50.10.10">
    <property type="match status" value="1"/>
</dbReference>
<reference evidence="4" key="1">
    <citation type="submission" date="2023-07" db="EMBL/GenBank/DDBJ databases">
        <title>Characterization of two Paracoccaceae strains isolated from Phycosphere and proposal of Xinfangfangia lacusdiani sp. nov.</title>
        <authorList>
            <person name="Deng Y."/>
            <person name="Zhang Y.Q."/>
        </authorList>
    </citation>
    <scope>NUCLEOTIDE SEQUENCE [LARGE SCALE GENOMIC DNA]</scope>
    <source>
        <strain evidence="4">CPCC 101403</strain>
    </source>
</reference>
<dbReference type="Proteomes" id="UP001251085">
    <property type="component" value="Unassembled WGS sequence"/>
</dbReference>
<sequence length="600" mass="67238">MTDLSVKPSLELGIIGNAATAALVDRFGDIVWMCLPRFDGDPAFCSLLEPKVGPQDGVWSVRCDDLTETRQSYRRNTAILETVQIDAQGNSLRIIDFLPRFRDRGRMFRGRTLVRIIEPLQGMPRITTRLRPRHGYGAHSATVRRGSNHLRYELGEERLRLTTSAPVEFVLNETPFLLDRPRVFLLGPDEPLSEAPEVLAASFLDRTQGYWADWVRALSIPPDYQDAVIRAAITLKLCEYEETGAIVAALTTSIPEYQGTGRNWDYRYCWLRDSFFTVKALNSLGVTKTMEDYLEYVLNLATGSPDGYMQPLFGLGHERVIVEESCDALAGYAGNAPVRRGNAAYVQVQNDGYGSVILAVSQCFFDERLPRLGGIDLFHRLEVLGEQAVARWNTPDAGLWEFRTRESIHTHSAMMCWGACDRLARIAAHLGLEDRATRWGAEAAKIREAIEAYGWSETRQSYVMAFGSDDLDASLLLMTEIGYTTGANPRYRATVLAIEAELRQGHHLFRYKTPDDFGAPETAFTACTFWLIDALSRLGRTDEAREIFAAVLAQRNSLGLLSEGVHVASRTLWGNFPQTYSMVGLINAAGKLSRRWEDVV</sequence>
<dbReference type="PANTHER" id="PTHR31616:SF0">
    <property type="entry name" value="GLUCAN 1,4-ALPHA-GLUCOSIDASE"/>
    <property type="match status" value="1"/>
</dbReference>
<keyword evidence="4" id="KW-1185">Reference proteome</keyword>
<dbReference type="InterPro" id="IPR011613">
    <property type="entry name" value="GH15-like"/>
</dbReference>
<feature type="domain" description="Trehalase-like N-terminal" evidence="2">
    <location>
        <begin position="12"/>
        <end position="162"/>
    </location>
</feature>
<organism evidence="3 4">
    <name type="scientific">Paracoccus broussonetiae</name>
    <dbReference type="NCBI Taxonomy" id="3075834"/>
    <lineage>
        <taxon>Bacteria</taxon>
        <taxon>Pseudomonadati</taxon>
        <taxon>Pseudomonadota</taxon>
        <taxon>Alphaproteobacteria</taxon>
        <taxon>Rhodobacterales</taxon>
        <taxon>Paracoccaceae</taxon>
        <taxon>Paracoccus</taxon>
    </lineage>
</organism>
<dbReference type="InterPro" id="IPR008928">
    <property type="entry name" value="6-hairpin_glycosidase_sf"/>
</dbReference>
<keyword evidence="3" id="KW-0378">Hydrolase</keyword>
<evidence type="ECO:0000313" key="4">
    <source>
        <dbReference type="Proteomes" id="UP001251085"/>
    </source>
</evidence>
<dbReference type="Pfam" id="PF00723">
    <property type="entry name" value="Glyco_hydro_15"/>
    <property type="match status" value="1"/>
</dbReference>
<dbReference type="EMBL" id="JAVRQI010000016">
    <property type="protein sequence ID" value="MDT1063960.1"/>
    <property type="molecule type" value="Genomic_DNA"/>
</dbReference>
<comment type="caution">
    <text evidence="3">The sequence shown here is derived from an EMBL/GenBank/DDBJ whole genome shotgun (WGS) entry which is preliminary data.</text>
</comment>
<dbReference type="InterPro" id="IPR012341">
    <property type="entry name" value="6hp_glycosidase-like_sf"/>
</dbReference>
<dbReference type="GO" id="GO:0016787">
    <property type="term" value="F:hydrolase activity"/>
    <property type="evidence" value="ECO:0007669"/>
    <property type="project" value="UniProtKB-KW"/>
</dbReference>
<name>A0ABU3EI93_9RHOB</name>
<evidence type="ECO:0000313" key="3">
    <source>
        <dbReference type="EMBL" id="MDT1063960.1"/>
    </source>
</evidence>
<gene>
    <name evidence="3" type="ORF">RM190_19015</name>
</gene>
<evidence type="ECO:0000259" key="1">
    <source>
        <dbReference type="Pfam" id="PF00723"/>
    </source>
</evidence>
<feature type="domain" description="GH15-like" evidence="1">
    <location>
        <begin position="224"/>
        <end position="589"/>
    </location>
</feature>
<dbReference type="InterPro" id="IPR045582">
    <property type="entry name" value="Trehalase-like_N"/>
</dbReference>
<dbReference type="SUPFAM" id="SSF48208">
    <property type="entry name" value="Six-hairpin glycosidases"/>
    <property type="match status" value="1"/>
</dbReference>
<evidence type="ECO:0000259" key="2">
    <source>
        <dbReference type="Pfam" id="PF19291"/>
    </source>
</evidence>
<dbReference type="RefSeq" id="WP_311761047.1">
    <property type="nucleotide sequence ID" value="NZ_JAVRQI010000016.1"/>
</dbReference>
<accession>A0ABU3EI93</accession>